<dbReference type="Pfam" id="PF16686">
    <property type="entry name" value="POT1PC"/>
    <property type="match status" value="1"/>
</dbReference>
<sequence length="591" mass="66151">MPDVKCGDLVIVFGAKVTDVLIYDSTKIPKPGNDASRALRPSNRSRIGRQPNKTENEFVSILYGSINKEKVPTESEFEIMKMNSKNVKKKFSELKDVREGMFINTIAEVVKEPYDAGDKVTLWVSDYTENDQFYHHKFTGGASVGGQKTDSHGYSKKVGSWQPKSEWAGPFGKRSLQITCFDPHASAIREHNFTKGTWLFLRNLQVKLGRDLNNLEGYLREDRGVQGQKINVSEEHAVDSETTKTELKNALRRKRDYEKLRKDQLRAITAAATAGLKRPGDTGLDAGRAKMPNSKAKRNANRAAKQQAYKQKRGQQNDASSSEDMVPTGVPKDLNTQVKCENANQPTTSITDILKPVFHEATIDGDEVKIPLPFVNANHRTHARVVEFMPRKLEDFARPRTQAAAEYAVLSDAGESDSDSSCGSESEQKALPAAKSWEWRFSLKLEDASPDEQQARPSLWVAVDNQSAQMLLNLDASDLRNDDENLGQLRQRLFLLWGDLEEYQITLEDQAPVGRRRGDDRPPADSDDEGEAQSRAKAVRRQLGVSNRPFACCIRQYGVRVKEDDEGRADAGGGGRWQRMFGLFGTRICAP</sequence>
<dbReference type="GO" id="GO:0016233">
    <property type="term" value="P:telomere capping"/>
    <property type="evidence" value="ECO:0007669"/>
    <property type="project" value="TreeGrafter"/>
</dbReference>
<keyword evidence="7" id="KW-0539">Nucleus</keyword>
<keyword evidence="8" id="KW-0175">Coiled coil</keyword>
<gene>
    <name evidence="11" type="ORF">UVI_02021510</name>
</gene>
<keyword evidence="5" id="KW-0779">Telomere</keyword>
<dbReference type="AlphaFoldDB" id="A0A1B5KYP2"/>
<evidence type="ECO:0000313" key="12">
    <source>
        <dbReference type="Proteomes" id="UP000054053"/>
    </source>
</evidence>
<dbReference type="InterPro" id="IPR032042">
    <property type="entry name" value="POT1PC"/>
</dbReference>
<dbReference type="InterPro" id="IPR012340">
    <property type="entry name" value="NA-bd_OB-fold"/>
</dbReference>
<evidence type="ECO:0000256" key="6">
    <source>
        <dbReference type="ARBA" id="ARBA00023125"/>
    </source>
</evidence>
<reference evidence="12" key="1">
    <citation type="journal article" date="2016" name="Genome Announc.">
        <title>Genome sequence of Ustilaginoidea virens IPU010, a rice pathogenic fungus causing false smut.</title>
        <authorList>
            <person name="Kumagai T."/>
            <person name="Ishii T."/>
            <person name="Terai G."/>
            <person name="Umemura M."/>
            <person name="Machida M."/>
            <person name="Asai K."/>
        </authorList>
    </citation>
    <scope>NUCLEOTIDE SEQUENCE [LARGE SCALE GENOMIC DNA]</scope>
    <source>
        <strain evidence="12">IPU010</strain>
    </source>
</reference>
<keyword evidence="6" id="KW-0238">DNA-binding</keyword>
<name>A0A1B5KYP2_USTVR</name>
<dbReference type="InterPro" id="IPR028389">
    <property type="entry name" value="POT1"/>
</dbReference>
<dbReference type="Proteomes" id="UP000054053">
    <property type="component" value="Unassembled WGS sequence"/>
</dbReference>
<protein>
    <recommendedName>
        <fullName evidence="10">Protection of telomeres protein 1 ssDNA-binding domain-containing protein</fullName>
    </recommendedName>
</protein>
<dbReference type="GO" id="GO:0010521">
    <property type="term" value="F:telomerase inhibitor activity"/>
    <property type="evidence" value="ECO:0007669"/>
    <property type="project" value="TreeGrafter"/>
</dbReference>
<dbReference type="EMBL" id="BBTG02000008">
    <property type="protein sequence ID" value="GAO15783.1"/>
    <property type="molecule type" value="Genomic_DNA"/>
</dbReference>
<feature type="region of interest" description="Disordered" evidence="9">
    <location>
        <begin position="509"/>
        <end position="539"/>
    </location>
</feature>
<evidence type="ECO:0000313" key="11">
    <source>
        <dbReference type="EMBL" id="GAO15783.1"/>
    </source>
</evidence>
<dbReference type="PANTHER" id="PTHR14513">
    <property type="entry name" value="PROTECTION OF TELOMERES 1"/>
    <property type="match status" value="1"/>
</dbReference>
<comment type="similarity">
    <text evidence="3">Belongs to the telombin family.</text>
</comment>
<organism evidence="11 12">
    <name type="scientific">Ustilaginoidea virens</name>
    <name type="common">Rice false smut fungus</name>
    <name type="synonym">Villosiclava virens</name>
    <dbReference type="NCBI Taxonomy" id="1159556"/>
    <lineage>
        <taxon>Eukaryota</taxon>
        <taxon>Fungi</taxon>
        <taxon>Dikarya</taxon>
        <taxon>Ascomycota</taxon>
        <taxon>Pezizomycotina</taxon>
        <taxon>Sordariomycetes</taxon>
        <taxon>Hypocreomycetidae</taxon>
        <taxon>Hypocreales</taxon>
        <taxon>Clavicipitaceae</taxon>
        <taxon>Ustilaginoidea</taxon>
    </lineage>
</organism>
<evidence type="ECO:0000259" key="10">
    <source>
        <dbReference type="Pfam" id="PF16686"/>
    </source>
</evidence>
<dbReference type="SUPFAM" id="SSF50249">
    <property type="entry name" value="Nucleic acid-binding proteins"/>
    <property type="match status" value="1"/>
</dbReference>
<evidence type="ECO:0000256" key="2">
    <source>
        <dbReference type="ARBA" id="ARBA00004574"/>
    </source>
</evidence>
<dbReference type="Gene3D" id="2.40.50.140">
    <property type="entry name" value="Nucleic acid-binding proteins"/>
    <property type="match status" value="2"/>
</dbReference>
<feature type="domain" description="Protection of telomeres protein 1 ssDNA-binding" evidence="10">
    <location>
        <begin position="93"/>
        <end position="259"/>
    </location>
</feature>
<evidence type="ECO:0000256" key="3">
    <source>
        <dbReference type="ARBA" id="ARBA00008442"/>
    </source>
</evidence>
<comment type="caution">
    <text evidence="11">The sequence shown here is derived from an EMBL/GenBank/DDBJ whole genome shotgun (WGS) entry which is preliminary data.</text>
</comment>
<dbReference type="FunFam" id="2.40.50.140:FF:000303">
    <property type="entry name" value="Protection of telomeres protein 1"/>
    <property type="match status" value="1"/>
</dbReference>
<keyword evidence="4" id="KW-0158">Chromosome</keyword>
<evidence type="ECO:0000256" key="7">
    <source>
        <dbReference type="ARBA" id="ARBA00023242"/>
    </source>
</evidence>
<proteinExistence type="inferred from homology"/>
<feature type="coiled-coil region" evidence="8">
    <location>
        <begin position="240"/>
        <end position="267"/>
    </location>
</feature>
<evidence type="ECO:0000256" key="8">
    <source>
        <dbReference type="SAM" id="Coils"/>
    </source>
</evidence>
<dbReference type="GO" id="GO:0098505">
    <property type="term" value="F:G-rich strand telomeric DNA binding"/>
    <property type="evidence" value="ECO:0007669"/>
    <property type="project" value="TreeGrafter"/>
</dbReference>
<feature type="region of interest" description="Disordered" evidence="9">
    <location>
        <begin position="271"/>
        <end position="336"/>
    </location>
</feature>
<evidence type="ECO:0000256" key="5">
    <source>
        <dbReference type="ARBA" id="ARBA00022895"/>
    </source>
</evidence>
<evidence type="ECO:0000256" key="1">
    <source>
        <dbReference type="ARBA" id="ARBA00004123"/>
    </source>
</evidence>
<evidence type="ECO:0000256" key="4">
    <source>
        <dbReference type="ARBA" id="ARBA00022454"/>
    </source>
</evidence>
<accession>A0A1B5KYP2</accession>
<dbReference type="GO" id="GO:0000783">
    <property type="term" value="C:nuclear telomere cap complex"/>
    <property type="evidence" value="ECO:0007669"/>
    <property type="project" value="TreeGrafter"/>
</dbReference>
<feature type="region of interest" description="Disordered" evidence="9">
    <location>
        <begin position="32"/>
        <end position="51"/>
    </location>
</feature>
<feature type="compositionally biased region" description="Low complexity" evidence="9">
    <location>
        <begin position="301"/>
        <end position="317"/>
    </location>
</feature>
<comment type="subcellular location">
    <subcellularLocation>
        <location evidence="2">Chromosome</location>
        <location evidence="2">Telomere</location>
    </subcellularLocation>
    <subcellularLocation>
        <location evidence="1">Nucleus</location>
    </subcellularLocation>
</comment>
<evidence type="ECO:0000256" key="9">
    <source>
        <dbReference type="SAM" id="MobiDB-lite"/>
    </source>
</evidence>
<dbReference type="GO" id="GO:0032210">
    <property type="term" value="P:regulation of telomere maintenance via telomerase"/>
    <property type="evidence" value="ECO:0007669"/>
    <property type="project" value="TreeGrafter"/>
</dbReference>
<dbReference type="PANTHER" id="PTHR14513:SF0">
    <property type="entry name" value="PROTECTION OF TELOMERES PROTEIN 1"/>
    <property type="match status" value="1"/>
</dbReference>